<evidence type="ECO:0000313" key="7">
    <source>
        <dbReference type="Proteomes" id="UP000292052"/>
    </source>
</evidence>
<comment type="caution">
    <text evidence="6">The sequence shown here is derived from an EMBL/GenBank/DDBJ whole genome shotgun (WGS) entry which is preliminary data.</text>
</comment>
<dbReference type="OrthoDB" id="6021714at2759"/>
<feature type="transmembrane region" description="Helical" evidence="4">
    <location>
        <begin position="148"/>
        <end position="170"/>
    </location>
</feature>
<dbReference type="PANTHER" id="PTHR23043">
    <property type="entry name" value="HYPOXIA-INDUCIBLE FACTOR 1 ALPHA"/>
    <property type="match status" value="1"/>
</dbReference>
<feature type="non-terminal residue" evidence="6">
    <location>
        <position position="201"/>
    </location>
</feature>
<proteinExistence type="predicted"/>
<evidence type="ECO:0000256" key="2">
    <source>
        <dbReference type="ARBA" id="ARBA00023163"/>
    </source>
</evidence>
<evidence type="ECO:0000259" key="5">
    <source>
        <dbReference type="PROSITE" id="PS50888"/>
    </source>
</evidence>
<name>A0A482VJ92_ASBVE</name>
<dbReference type="Pfam" id="PF23171">
    <property type="entry name" value="bHLH_HIF1A"/>
    <property type="match status" value="1"/>
</dbReference>
<keyword evidence="7" id="KW-1185">Reference proteome</keyword>
<dbReference type="Proteomes" id="UP000292052">
    <property type="component" value="Unassembled WGS sequence"/>
</dbReference>
<dbReference type="Gene3D" id="4.10.280.10">
    <property type="entry name" value="Helix-loop-helix DNA-binding domain"/>
    <property type="match status" value="1"/>
</dbReference>
<keyword evidence="4" id="KW-0812">Transmembrane</keyword>
<dbReference type="GO" id="GO:0071456">
    <property type="term" value="P:cellular response to hypoxia"/>
    <property type="evidence" value="ECO:0007669"/>
    <property type="project" value="TreeGrafter"/>
</dbReference>
<reference evidence="6 7" key="1">
    <citation type="submission" date="2017-03" db="EMBL/GenBank/DDBJ databases">
        <title>Genome of the blue death feigning beetle - Asbolus verrucosus.</title>
        <authorList>
            <person name="Rider S.D."/>
        </authorList>
    </citation>
    <scope>NUCLEOTIDE SEQUENCE [LARGE SCALE GENOMIC DNA]</scope>
    <source>
        <strain evidence="6">Butters</strain>
        <tissue evidence="6">Head and leg muscle</tissue>
    </source>
</reference>
<sequence>MALPCQTSSGWDYEECYSYYANGCYNTCQFVEFGDIEDFMNNEKRKEKSRDAARSRRSKETEVFTDLASALPISQEQVSQLDKASVMRLAIAYLRVRDMISLVPEPPEPDDHKILADESIFLKSLEGFLVVMSSEGDIVYMSENVSDYLGITQICSINNFRLFIALVILCKLMKRKIMRNLKVDYADVSSLLDNLFHILPI</sequence>
<evidence type="ECO:0000256" key="1">
    <source>
        <dbReference type="ARBA" id="ARBA00023015"/>
    </source>
</evidence>
<dbReference type="STRING" id="1661398.A0A482VJ92"/>
<keyword evidence="2" id="KW-0804">Transcription</keyword>
<gene>
    <name evidence="6" type="ORF">BDFB_005757</name>
</gene>
<dbReference type="EMBL" id="QDEB01093937">
    <property type="protein sequence ID" value="RZC32855.1"/>
    <property type="molecule type" value="Genomic_DNA"/>
</dbReference>
<dbReference type="InterPro" id="IPR011598">
    <property type="entry name" value="bHLH_dom"/>
</dbReference>
<protein>
    <recommendedName>
        <fullName evidence="5">BHLH domain-containing protein</fullName>
    </recommendedName>
</protein>
<evidence type="ECO:0000313" key="6">
    <source>
        <dbReference type="EMBL" id="RZC32855.1"/>
    </source>
</evidence>
<dbReference type="PANTHER" id="PTHR23043:SF17">
    <property type="entry name" value="PROTEIN SIMILAR"/>
    <property type="match status" value="1"/>
</dbReference>
<evidence type="ECO:0000256" key="3">
    <source>
        <dbReference type="ARBA" id="ARBA00023242"/>
    </source>
</evidence>
<keyword evidence="4" id="KW-0472">Membrane</keyword>
<feature type="domain" description="BHLH" evidence="5">
    <location>
        <begin position="44"/>
        <end position="97"/>
    </location>
</feature>
<dbReference type="GO" id="GO:0000981">
    <property type="term" value="F:DNA-binding transcription factor activity, RNA polymerase II-specific"/>
    <property type="evidence" value="ECO:0007669"/>
    <property type="project" value="TreeGrafter"/>
</dbReference>
<dbReference type="CDD" id="cd11433">
    <property type="entry name" value="bHLH-PAS_HIF"/>
    <property type="match status" value="1"/>
</dbReference>
<keyword evidence="1" id="KW-0805">Transcription regulation</keyword>
<dbReference type="GO" id="GO:0010557">
    <property type="term" value="P:positive regulation of macromolecule biosynthetic process"/>
    <property type="evidence" value="ECO:0007669"/>
    <property type="project" value="UniProtKB-ARBA"/>
</dbReference>
<dbReference type="InterPro" id="IPR036638">
    <property type="entry name" value="HLH_DNA-bd_sf"/>
</dbReference>
<accession>A0A482VJ92</accession>
<dbReference type="PROSITE" id="PS50888">
    <property type="entry name" value="BHLH"/>
    <property type="match status" value="1"/>
</dbReference>
<dbReference type="GO" id="GO:0046983">
    <property type="term" value="F:protein dimerization activity"/>
    <property type="evidence" value="ECO:0007669"/>
    <property type="project" value="InterPro"/>
</dbReference>
<dbReference type="AlphaFoldDB" id="A0A482VJ92"/>
<keyword evidence="3" id="KW-0539">Nucleus</keyword>
<keyword evidence="4" id="KW-1133">Transmembrane helix</keyword>
<evidence type="ECO:0000256" key="4">
    <source>
        <dbReference type="SAM" id="Phobius"/>
    </source>
</evidence>
<dbReference type="SUPFAM" id="SSF47459">
    <property type="entry name" value="HLH, helix-loop-helix DNA-binding domain"/>
    <property type="match status" value="1"/>
</dbReference>
<dbReference type="GO" id="GO:0000977">
    <property type="term" value="F:RNA polymerase II transcription regulatory region sequence-specific DNA binding"/>
    <property type="evidence" value="ECO:0007669"/>
    <property type="project" value="TreeGrafter"/>
</dbReference>
<dbReference type="FunFam" id="4.10.280.10:FF:000076">
    <property type="entry name" value="hypoxia-inducible factor 3-alpha isoform X1"/>
    <property type="match status" value="1"/>
</dbReference>
<dbReference type="Gene3D" id="3.30.450.20">
    <property type="entry name" value="PAS domain"/>
    <property type="match status" value="1"/>
</dbReference>
<organism evidence="6 7">
    <name type="scientific">Asbolus verrucosus</name>
    <name type="common">Desert ironclad beetle</name>
    <dbReference type="NCBI Taxonomy" id="1661398"/>
    <lineage>
        <taxon>Eukaryota</taxon>
        <taxon>Metazoa</taxon>
        <taxon>Ecdysozoa</taxon>
        <taxon>Arthropoda</taxon>
        <taxon>Hexapoda</taxon>
        <taxon>Insecta</taxon>
        <taxon>Pterygota</taxon>
        <taxon>Neoptera</taxon>
        <taxon>Endopterygota</taxon>
        <taxon>Coleoptera</taxon>
        <taxon>Polyphaga</taxon>
        <taxon>Cucujiformia</taxon>
        <taxon>Tenebrionidae</taxon>
        <taxon>Pimeliinae</taxon>
        <taxon>Asbolus</taxon>
    </lineage>
</organism>
<dbReference type="SMART" id="SM00353">
    <property type="entry name" value="HLH"/>
    <property type="match status" value="1"/>
</dbReference>